<dbReference type="GeneID" id="70247456"/>
<dbReference type="Proteomes" id="UP001201262">
    <property type="component" value="Unassembled WGS sequence"/>
</dbReference>
<comment type="caution">
    <text evidence="2">The sequence shown here is derived from an EMBL/GenBank/DDBJ whole genome shotgun (WGS) entry which is preliminary data.</text>
</comment>
<dbReference type="AlphaFoldDB" id="A0AAD4PW61"/>
<evidence type="ECO:0000313" key="3">
    <source>
        <dbReference type="Proteomes" id="UP001201262"/>
    </source>
</evidence>
<name>A0AAD4PW61_9EURO</name>
<accession>A0AAD4PW61</accession>
<evidence type="ECO:0000256" key="1">
    <source>
        <dbReference type="SAM" id="MobiDB-lite"/>
    </source>
</evidence>
<feature type="compositionally biased region" description="Polar residues" evidence="1">
    <location>
        <begin position="37"/>
        <end position="48"/>
    </location>
</feature>
<keyword evidence="3" id="KW-1185">Reference proteome</keyword>
<sequence>MGKTRLSKAPDGLWLQPNGLPGPVTRVIKPTQPFGRRSTSPPASQPSELPSCDSIADIIFSKPPTPKTIYFYH</sequence>
<dbReference type="RefSeq" id="XP_046067271.1">
    <property type="nucleotide sequence ID" value="XM_046217169.1"/>
</dbReference>
<evidence type="ECO:0000313" key="2">
    <source>
        <dbReference type="EMBL" id="KAH8691179.1"/>
    </source>
</evidence>
<reference evidence="2" key="1">
    <citation type="submission" date="2021-12" db="EMBL/GenBank/DDBJ databases">
        <title>Convergent genome expansion in fungi linked to evolution of root-endophyte symbiosis.</title>
        <authorList>
            <consortium name="DOE Joint Genome Institute"/>
            <person name="Ke Y.-H."/>
            <person name="Bonito G."/>
            <person name="Liao H.-L."/>
            <person name="Looney B."/>
            <person name="Rojas-Flechas A."/>
            <person name="Nash J."/>
            <person name="Hameed K."/>
            <person name="Schadt C."/>
            <person name="Martin F."/>
            <person name="Crous P.W."/>
            <person name="Miettinen O."/>
            <person name="Magnuson J.K."/>
            <person name="Labbe J."/>
            <person name="Jacobson D."/>
            <person name="Doktycz M.J."/>
            <person name="Veneault-Fourrey C."/>
            <person name="Kuo A."/>
            <person name="Mondo S."/>
            <person name="Calhoun S."/>
            <person name="Riley R."/>
            <person name="Ohm R."/>
            <person name="LaButti K."/>
            <person name="Andreopoulos B."/>
            <person name="Pangilinan J."/>
            <person name="Nolan M."/>
            <person name="Tritt A."/>
            <person name="Clum A."/>
            <person name="Lipzen A."/>
            <person name="Daum C."/>
            <person name="Barry K."/>
            <person name="Grigoriev I.V."/>
            <person name="Vilgalys R."/>
        </authorList>
    </citation>
    <scope>NUCLEOTIDE SEQUENCE</scope>
    <source>
        <strain evidence="2">PMI_201</strain>
    </source>
</reference>
<organism evidence="2 3">
    <name type="scientific">Talaromyces proteolyticus</name>
    <dbReference type="NCBI Taxonomy" id="1131652"/>
    <lineage>
        <taxon>Eukaryota</taxon>
        <taxon>Fungi</taxon>
        <taxon>Dikarya</taxon>
        <taxon>Ascomycota</taxon>
        <taxon>Pezizomycotina</taxon>
        <taxon>Eurotiomycetes</taxon>
        <taxon>Eurotiomycetidae</taxon>
        <taxon>Eurotiales</taxon>
        <taxon>Trichocomaceae</taxon>
        <taxon>Talaromyces</taxon>
        <taxon>Talaromyces sect. Bacilispori</taxon>
    </lineage>
</organism>
<feature type="region of interest" description="Disordered" evidence="1">
    <location>
        <begin position="1"/>
        <end position="50"/>
    </location>
</feature>
<gene>
    <name evidence="2" type="ORF">BGW36DRAFT_387813</name>
</gene>
<dbReference type="EMBL" id="JAJTJA010000012">
    <property type="protein sequence ID" value="KAH8691179.1"/>
    <property type="molecule type" value="Genomic_DNA"/>
</dbReference>
<proteinExistence type="predicted"/>
<protein>
    <submittedName>
        <fullName evidence="2">Uncharacterized protein</fullName>
    </submittedName>
</protein>